<sequence length="173" mass="19779">MSGLFKKRLDDSAESRMEHPASKSWIFFTFLLAFVLCIVFGEIFWAPDFVALTLIFWTLREPDRVGFLTAFICGILMDALFGTVLGQQSLAYVTLCYLTFALSRRLPSFDLFGQSLHILPVLLISQLFVMLVRLWFDGLWPGWEWFLASVTGALLWGIWTKLLTPRALRSASL</sequence>
<feature type="transmembrane region" description="Helical" evidence="8">
    <location>
        <begin position="116"/>
        <end position="136"/>
    </location>
</feature>
<feature type="transmembrane region" description="Helical" evidence="8">
    <location>
        <begin position="142"/>
        <end position="159"/>
    </location>
</feature>
<keyword evidence="7 8" id="KW-0472">Membrane</keyword>
<dbReference type="GO" id="GO:0005886">
    <property type="term" value="C:plasma membrane"/>
    <property type="evidence" value="ECO:0007669"/>
    <property type="project" value="UniProtKB-SubCell"/>
</dbReference>
<dbReference type="EMBL" id="ATCF01000038">
    <property type="protein sequence ID" value="EPD97474.1"/>
    <property type="molecule type" value="Genomic_DNA"/>
</dbReference>
<dbReference type="AlphaFoldDB" id="S3C9Q5"/>
<dbReference type="HOGENOM" id="CLU_119315_1_0_4"/>
<keyword evidence="10" id="KW-1185">Reference proteome</keyword>
<dbReference type="STRING" id="1203554.HMPREF1476_02310"/>
<evidence type="ECO:0000256" key="1">
    <source>
        <dbReference type="ARBA" id="ARBA00004651"/>
    </source>
</evidence>
<evidence type="ECO:0000256" key="3">
    <source>
        <dbReference type="ARBA" id="ARBA00022475"/>
    </source>
</evidence>
<dbReference type="PIRSF" id="PIRSF018472">
    <property type="entry name" value="MreD_proteobac"/>
    <property type="match status" value="1"/>
</dbReference>
<name>S3C9Q5_9BURK</name>
<dbReference type="PANTHER" id="PTHR37484:SF1">
    <property type="entry name" value="ROD SHAPE-DETERMINING PROTEIN MRED"/>
    <property type="match status" value="1"/>
</dbReference>
<proteinExistence type="inferred from homology"/>
<keyword evidence="5" id="KW-0133">Cell shape</keyword>
<accession>S3C9Q5</accession>
<dbReference type="InterPro" id="IPR007227">
    <property type="entry name" value="Cell_shape_determining_MreD"/>
</dbReference>
<feature type="transmembrane region" description="Helical" evidence="8">
    <location>
        <begin position="65"/>
        <end position="95"/>
    </location>
</feature>
<organism evidence="9 10">
    <name type="scientific">Sutterella wadsworthensis HGA0223</name>
    <dbReference type="NCBI Taxonomy" id="1203554"/>
    <lineage>
        <taxon>Bacteria</taxon>
        <taxon>Pseudomonadati</taxon>
        <taxon>Pseudomonadota</taxon>
        <taxon>Betaproteobacteria</taxon>
        <taxon>Burkholderiales</taxon>
        <taxon>Sutterellaceae</taxon>
        <taxon>Sutterella</taxon>
    </lineage>
</organism>
<evidence type="ECO:0000313" key="10">
    <source>
        <dbReference type="Proteomes" id="UP000014400"/>
    </source>
</evidence>
<keyword evidence="6 8" id="KW-1133">Transmembrane helix</keyword>
<dbReference type="InterPro" id="IPR026034">
    <property type="entry name" value="MreD_proteobac"/>
</dbReference>
<dbReference type="Pfam" id="PF04093">
    <property type="entry name" value="MreD"/>
    <property type="match status" value="1"/>
</dbReference>
<dbReference type="PATRIC" id="fig|1203554.3.peg.2393"/>
<dbReference type="NCBIfam" id="TIGR03426">
    <property type="entry name" value="shape_MreD"/>
    <property type="match status" value="1"/>
</dbReference>
<reference evidence="9 10" key="1">
    <citation type="submission" date="2013-04" db="EMBL/GenBank/DDBJ databases">
        <title>The Genome Sequence of Sutterella wadsworthensis HGA0223.</title>
        <authorList>
            <consortium name="The Broad Institute Genomics Platform"/>
            <person name="Earl A."/>
            <person name="Ward D."/>
            <person name="Feldgarden M."/>
            <person name="Gevers D."/>
            <person name="Schmidt T.M."/>
            <person name="Dover J."/>
            <person name="Dai D."/>
            <person name="Walker B."/>
            <person name="Young S."/>
            <person name="Zeng Q."/>
            <person name="Gargeya S."/>
            <person name="Fitzgerald M."/>
            <person name="Haas B."/>
            <person name="Abouelleil A."/>
            <person name="Allen A.W."/>
            <person name="Alvarado L."/>
            <person name="Arachchi H.M."/>
            <person name="Berlin A.M."/>
            <person name="Chapman S.B."/>
            <person name="Gainer-Dewar J."/>
            <person name="Goldberg J."/>
            <person name="Griggs A."/>
            <person name="Gujja S."/>
            <person name="Hansen M."/>
            <person name="Howarth C."/>
            <person name="Imamovic A."/>
            <person name="Ireland A."/>
            <person name="Larimer J."/>
            <person name="McCowan C."/>
            <person name="Murphy C."/>
            <person name="Pearson M."/>
            <person name="Poon T.W."/>
            <person name="Priest M."/>
            <person name="Roberts A."/>
            <person name="Saif S."/>
            <person name="Shea T."/>
            <person name="Sisk P."/>
            <person name="Sykes S."/>
            <person name="Wortman J."/>
            <person name="Nusbaum C."/>
            <person name="Birren B."/>
        </authorList>
    </citation>
    <scope>NUCLEOTIDE SEQUENCE [LARGE SCALE GENOMIC DNA]</scope>
    <source>
        <strain evidence="9 10">HGA0223</strain>
    </source>
</reference>
<dbReference type="RefSeq" id="WP_005429192.1">
    <property type="nucleotide sequence ID" value="NZ_KE150482.1"/>
</dbReference>
<feature type="transmembrane region" description="Helical" evidence="8">
    <location>
        <begin position="25"/>
        <end position="45"/>
    </location>
</feature>
<keyword evidence="3" id="KW-1003">Cell membrane</keyword>
<evidence type="ECO:0000256" key="5">
    <source>
        <dbReference type="ARBA" id="ARBA00022960"/>
    </source>
</evidence>
<evidence type="ECO:0000256" key="4">
    <source>
        <dbReference type="ARBA" id="ARBA00022692"/>
    </source>
</evidence>
<dbReference type="Proteomes" id="UP000014400">
    <property type="component" value="Unassembled WGS sequence"/>
</dbReference>
<dbReference type="GO" id="GO:0008360">
    <property type="term" value="P:regulation of cell shape"/>
    <property type="evidence" value="ECO:0007669"/>
    <property type="project" value="UniProtKB-KW"/>
</dbReference>
<evidence type="ECO:0000256" key="7">
    <source>
        <dbReference type="ARBA" id="ARBA00023136"/>
    </source>
</evidence>
<keyword evidence="4 8" id="KW-0812">Transmembrane</keyword>
<comment type="similarity">
    <text evidence="2">Belongs to the MreD family.</text>
</comment>
<gene>
    <name evidence="9" type="ORF">HMPREF1476_02310</name>
</gene>
<evidence type="ECO:0000313" key="9">
    <source>
        <dbReference type="EMBL" id="EPD97474.1"/>
    </source>
</evidence>
<protein>
    <submittedName>
        <fullName evidence="9">Rod shape-determining protein MreD</fullName>
    </submittedName>
</protein>
<comment type="subcellular location">
    <subcellularLocation>
        <location evidence="1">Cell membrane</location>
        <topology evidence="1">Multi-pass membrane protein</topology>
    </subcellularLocation>
</comment>
<evidence type="ECO:0000256" key="6">
    <source>
        <dbReference type="ARBA" id="ARBA00022989"/>
    </source>
</evidence>
<dbReference type="eggNOG" id="COG2891">
    <property type="taxonomic scope" value="Bacteria"/>
</dbReference>
<evidence type="ECO:0000256" key="8">
    <source>
        <dbReference type="SAM" id="Phobius"/>
    </source>
</evidence>
<dbReference type="PANTHER" id="PTHR37484">
    <property type="entry name" value="ROD SHAPE-DETERMINING PROTEIN MRED"/>
    <property type="match status" value="1"/>
</dbReference>
<comment type="caution">
    <text evidence="9">The sequence shown here is derived from an EMBL/GenBank/DDBJ whole genome shotgun (WGS) entry which is preliminary data.</text>
</comment>
<evidence type="ECO:0000256" key="2">
    <source>
        <dbReference type="ARBA" id="ARBA00007776"/>
    </source>
</evidence>